<accession>A0A6J4SIN2</accession>
<evidence type="ECO:0000256" key="1">
    <source>
        <dbReference type="SAM" id="Phobius"/>
    </source>
</evidence>
<sequence length="46" mass="4921">MPLSRIAWLVTVAICLIAFVLLLVSGYQGYAFVLLAVALSAGINLR</sequence>
<keyword evidence="1" id="KW-1133">Transmembrane helix</keyword>
<organism evidence="2">
    <name type="scientific">uncultured Solirubrobacteraceae bacterium</name>
    <dbReference type="NCBI Taxonomy" id="1162706"/>
    <lineage>
        <taxon>Bacteria</taxon>
        <taxon>Bacillati</taxon>
        <taxon>Actinomycetota</taxon>
        <taxon>Thermoleophilia</taxon>
        <taxon>Solirubrobacterales</taxon>
        <taxon>Solirubrobacteraceae</taxon>
        <taxon>environmental samples</taxon>
    </lineage>
</organism>
<proteinExistence type="predicted"/>
<keyword evidence="1" id="KW-0472">Membrane</keyword>
<keyword evidence="1" id="KW-0812">Transmembrane</keyword>
<dbReference type="AlphaFoldDB" id="A0A6J4SIN2"/>
<name>A0A6J4SIN2_9ACTN</name>
<reference evidence="2" key="1">
    <citation type="submission" date="2020-02" db="EMBL/GenBank/DDBJ databases">
        <authorList>
            <person name="Meier V. D."/>
        </authorList>
    </citation>
    <scope>NUCLEOTIDE SEQUENCE</scope>
    <source>
        <strain evidence="2">AVDCRST_MAG30</strain>
    </source>
</reference>
<protein>
    <submittedName>
        <fullName evidence="2">Uncharacterized protein</fullName>
    </submittedName>
</protein>
<feature type="transmembrane region" description="Helical" evidence="1">
    <location>
        <begin position="6"/>
        <end position="24"/>
    </location>
</feature>
<gene>
    <name evidence="2" type="ORF">AVDCRST_MAG30-1463</name>
</gene>
<dbReference type="EMBL" id="CADCVS010000205">
    <property type="protein sequence ID" value="CAA9492742.1"/>
    <property type="molecule type" value="Genomic_DNA"/>
</dbReference>
<evidence type="ECO:0000313" key="2">
    <source>
        <dbReference type="EMBL" id="CAA9492742.1"/>
    </source>
</evidence>